<accession>A0A1V1P0B5</accession>
<reference evidence="2" key="1">
    <citation type="submission" date="2012-11" db="EMBL/GenBank/DDBJ databases">
        <authorList>
            <person name="Lucero-Rivera Y.E."/>
            <person name="Tovar-Ramirez D."/>
        </authorList>
    </citation>
    <scope>NUCLEOTIDE SEQUENCE [LARGE SCALE GENOMIC DNA]</scope>
    <source>
        <strain evidence="2">Araruama</strain>
    </source>
</reference>
<evidence type="ECO:0000313" key="2">
    <source>
        <dbReference type="Proteomes" id="UP000189670"/>
    </source>
</evidence>
<dbReference type="Proteomes" id="UP000189670">
    <property type="component" value="Unassembled WGS sequence"/>
</dbReference>
<gene>
    <name evidence="1" type="ORF">OMM_04642</name>
</gene>
<organism evidence="1 2">
    <name type="scientific">Candidatus Magnetoglobus multicellularis str. Araruama</name>
    <dbReference type="NCBI Taxonomy" id="890399"/>
    <lineage>
        <taxon>Bacteria</taxon>
        <taxon>Pseudomonadati</taxon>
        <taxon>Thermodesulfobacteriota</taxon>
        <taxon>Desulfobacteria</taxon>
        <taxon>Desulfobacterales</taxon>
        <taxon>Desulfobacteraceae</taxon>
        <taxon>Candidatus Magnetoglobus</taxon>
    </lineage>
</organism>
<protein>
    <submittedName>
        <fullName evidence="1">Uncharacterized protein</fullName>
    </submittedName>
</protein>
<name>A0A1V1P0B5_9BACT</name>
<proteinExistence type="predicted"/>
<evidence type="ECO:0000313" key="1">
    <source>
        <dbReference type="EMBL" id="ETR68309.1"/>
    </source>
</evidence>
<comment type="caution">
    <text evidence="1">The sequence shown here is derived from an EMBL/GenBank/DDBJ whole genome shotgun (WGS) entry which is preliminary data.</text>
</comment>
<dbReference type="EMBL" id="ATBP01001002">
    <property type="protein sequence ID" value="ETR68309.1"/>
    <property type="molecule type" value="Genomic_DNA"/>
</dbReference>
<dbReference type="AlphaFoldDB" id="A0A1V1P0B5"/>
<sequence>MLEKADQSALSLKADTTALDLKADKNQIYTRGQLMTRTEIETITNEKMDKSSVYDKTTLDTKLAEKANASALDGLADNSEVLKKDGSTSLTADWNAGNYQISARQLKSSVTTGTSPIIVESTTKVDNLNAEFLNGKTAPGSGDIVGTTSSQTLTNKTLTSPVINTPTLTGGTINNTSIGAGTPSTGKFSTMTVTGQTTLNGVTNNGNLKTDSITLNNVSITASANELNYMDGVRSNVQSQLDGKLSGGSVLKPDGSVGLSGNWNAGNYNITAKSFQSSASTGTAPFTVNSSTKVNQLNADYLDGKSAPSGSIVGTTDTQTLTNKTLSNATISGGAIDGATIGGSTPGTGKFTSITTNNLTLNGTTVDSSKMTYLNNVSSDIQSQLNNKADDLNVIKRDGTKTLARNWDAGDYQITSKQFKSDVATGTSPLIVSSATKVSNLNADLLDGKNAPAGDIVGSTDTQTLSNKTLSSPTINDATIKGTQPLAFEGETDNDFETTLTVTDPTEDRTITFPDRSGTVFLTDDGQISSDLIANNAITSEKIVSGSITASHIANDSITGNQLSSNSVTSVQIADNAITENKIAINSISETKIADHAISENKIKDNAVTSTKVAGDSITSAKILDETIQSNDLAPGSIDLTRLSNAIITATKMSASDDMSLTDGTDGQNLVSNGDGTFRWENATTGSVIADNSVIETKIADGAVTDSKLNIVNLSIQNANIRSSVSSDSAELTSLTVLGDASMQTSTTNKMTVNTLLKVGQSKITSIAAQEKSITFPDASGTVVLSEDGSISITSSDIVNNAISSEKISAHAVTAEKIAINAVTTDTIDDNAITTAKIEVNAITTDKIANNAITSENWQQM</sequence>